<evidence type="ECO:0000259" key="6">
    <source>
        <dbReference type="Pfam" id="PF08242"/>
    </source>
</evidence>
<dbReference type="GeneID" id="105231163"/>
<keyword evidence="1 5" id="KW-0489">Methyltransferase</keyword>
<protein>
    <recommendedName>
        <fullName evidence="5">Ubiquinone biosynthesis O-methyltransferase, mitochondrial</fullName>
    </recommendedName>
    <alternativeName>
        <fullName evidence="5">3-demethylubiquinol 3-O-methyltransferase</fullName>
        <ecNumber evidence="5">2.1.1.64</ecNumber>
    </alternativeName>
    <alternativeName>
        <fullName evidence="5">3-demethylubiquinone 3-O-methyltransferase</fullName>
        <ecNumber evidence="5">2.1.1.-</ecNumber>
    </alternativeName>
    <alternativeName>
        <fullName evidence="5">Polyprenyldihydroxybenzoate methyltransferase</fullName>
        <ecNumber evidence="5">2.1.1.114</ecNumber>
    </alternativeName>
</protein>
<dbReference type="UniPathway" id="UPA00232"/>
<dbReference type="GO" id="GO:0010420">
    <property type="term" value="F:polyprenyldihydroxybenzoate methyltransferase activity"/>
    <property type="evidence" value="ECO:0007669"/>
    <property type="project" value="UniProtKB-UniRule"/>
</dbReference>
<name>A0A6I9W1P7_BACDO</name>
<evidence type="ECO:0000256" key="2">
    <source>
        <dbReference type="ARBA" id="ARBA00022679"/>
    </source>
</evidence>
<comment type="catalytic activity">
    <reaction evidence="5">
        <text>a 3,4-dihydroxy-5-(all-trans-polyprenyl)benzoate + S-adenosyl-L-methionine = a 4-hydroxy-3-methoxy-5-(all-trans-polyprenyl)benzoate + S-adenosyl-L-homocysteine + H(+)</text>
        <dbReference type="Rhea" id="RHEA:44452"/>
        <dbReference type="Rhea" id="RHEA-COMP:10930"/>
        <dbReference type="Rhea" id="RHEA-COMP:10931"/>
        <dbReference type="ChEBI" id="CHEBI:15378"/>
        <dbReference type="ChEBI" id="CHEBI:57856"/>
        <dbReference type="ChEBI" id="CHEBI:59789"/>
        <dbReference type="ChEBI" id="CHEBI:64694"/>
        <dbReference type="ChEBI" id="CHEBI:84443"/>
        <dbReference type="EC" id="2.1.1.114"/>
    </reaction>
</comment>
<keyword evidence="2 5" id="KW-0808">Transferase</keyword>
<comment type="similarity">
    <text evidence="5">Belongs to the class I-like SAM-binding methyltransferase superfamily. UbiG/COQ3 family.</text>
</comment>
<dbReference type="GO" id="GO:0031314">
    <property type="term" value="C:extrinsic component of mitochondrial inner membrane"/>
    <property type="evidence" value="ECO:0007669"/>
    <property type="project" value="UniProtKB-UniRule"/>
</dbReference>
<feature type="binding site" evidence="5">
    <location>
        <position position="204"/>
    </location>
    <ligand>
        <name>Mg(2+)</name>
        <dbReference type="ChEBI" id="CHEBI:18420"/>
    </ligand>
</feature>
<dbReference type="InParanoid" id="A0A6I9W1P7"/>
<dbReference type="RefSeq" id="XP_011210608.2">
    <property type="nucleotide sequence ID" value="XM_011212306.4"/>
</dbReference>
<keyword evidence="7" id="KW-1185">Reference proteome</keyword>
<dbReference type="FunCoup" id="A0A6I9W1P7">
    <property type="interactions" value="768"/>
</dbReference>
<dbReference type="EC" id="2.1.1.64" evidence="5"/>
<dbReference type="Pfam" id="PF08242">
    <property type="entry name" value="Methyltransf_12"/>
    <property type="match status" value="1"/>
</dbReference>
<feature type="binding site" evidence="5">
    <location>
        <position position="208"/>
    </location>
    <ligand>
        <name>Mg(2+)</name>
        <dbReference type="ChEBI" id="CHEBI:18420"/>
    </ligand>
</feature>
<dbReference type="InterPro" id="IPR010233">
    <property type="entry name" value="UbiG_MeTrfase"/>
</dbReference>
<comment type="cofactor">
    <cofactor evidence="5">
        <name>Mg(2+)</name>
        <dbReference type="ChEBI" id="CHEBI:18420"/>
    </cofactor>
</comment>
<evidence type="ECO:0000256" key="1">
    <source>
        <dbReference type="ARBA" id="ARBA00022603"/>
    </source>
</evidence>
<reference evidence="7" key="1">
    <citation type="submission" date="2025-05" db="UniProtKB">
        <authorList>
            <consortium name="RefSeq"/>
        </authorList>
    </citation>
    <scope>NUCLEOTIDE SEQUENCE [LARGE SCALE GENOMIC DNA]</scope>
</reference>
<keyword evidence="4 5" id="KW-0949">S-adenosyl-L-methionine</keyword>
<evidence type="ECO:0000256" key="5">
    <source>
        <dbReference type="HAMAP-Rule" id="MF_03190"/>
    </source>
</evidence>
<feature type="binding site" evidence="5">
    <location>
        <position position="134"/>
    </location>
    <ligand>
        <name>S-adenosyl-L-methionine</name>
        <dbReference type="ChEBI" id="CHEBI:59789"/>
    </ligand>
</feature>
<keyword evidence="5" id="KW-0999">Mitochondrion inner membrane</keyword>
<reference evidence="8" key="2">
    <citation type="submission" date="2025-08" db="UniProtKB">
        <authorList>
            <consortium name="RefSeq"/>
        </authorList>
    </citation>
    <scope>IDENTIFICATION</scope>
    <source>
        <tissue evidence="8">Adult</tissue>
    </source>
</reference>
<feature type="domain" description="Methyltransferase type 12" evidence="6">
    <location>
        <begin position="131"/>
        <end position="228"/>
    </location>
</feature>
<keyword evidence="8" id="KW-0830">Ubiquinone</keyword>
<comment type="catalytic activity">
    <reaction evidence="5">
        <text>a 3-demethylubiquinone + S-adenosyl-L-methionine = a ubiquinone + S-adenosyl-L-homocysteine</text>
        <dbReference type="Rhea" id="RHEA:81215"/>
        <dbReference type="Rhea" id="RHEA-COMP:9565"/>
        <dbReference type="Rhea" id="RHEA-COMP:19654"/>
        <dbReference type="ChEBI" id="CHEBI:16389"/>
        <dbReference type="ChEBI" id="CHEBI:57856"/>
        <dbReference type="ChEBI" id="CHEBI:59789"/>
        <dbReference type="ChEBI" id="CHEBI:231825"/>
    </reaction>
</comment>
<dbReference type="AlphaFoldDB" id="A0A6I9W1P7"/>
<feature type="binding site" evidence="5">
    <location>
        <position position="155"/>
    </location>
    <ligand>
        <name>S-adenosyl-L-methionine</name>
        <dbReference type="ChEBI" id="CHEBI:59789"/>
    </ligand>
</feature>
<dbReference type="OrthoDB" id="3265906at2759"/>
<keyword evidence="5" id="KW-0472">Membrane</keyword>
<dbReference type="EC" id="2.1.1.-" evidence="5"/>
<feature type="binding site" evidence="5">
    <location>
        <position position="207"/>
    </location>
    <ligand>
        <name>Mg(2+)</name>
        <dbReference type="ChEBI" id="CHEBI:18420"/>
    </ligand>
</feature>
<comment type="subcellular location">
    <subcellularLocation>
        <location evidence="5">Mitochondrion inner membrane</location>
        <topology evidence="5">Peripheral membrane protein</topology>
        <orientation evidence="5">Matrix side</orientation>
    </subcellularLocation>
</comment>
<keyword evidence="5" id="KW-0496">Mitochondrion</keyword>
<feature type="binding site" evidence="5">
    <location>
        <position position="203"/>
    </location>
    <ligand>
        <name>S-adenosyl-L-methionine</name>
        <dbReference type="ChEBI" id="CHEBI:59789"/>
    </ligand>
</feature>
<comment type="subunit">
    <text evidence="5">Component of a multi-subunit COQ enzyme complex.</text>
</comment>
<dbReference type="GO" id="GO:0046872">
    <property type="term" value="F:metal ion binding"/>
    <property type="evidence" value="ECO:0007669"/>
    <property type="project" value="UniProtKB-KW"/>
</dbReference>
<accession>A0A6I9W1P7</accession>
<sequence>MSLRTVKAVPFLLQQQSRYFLQNTFGNFQHAQMSSNTTYTSTPNTSTAKKNKELQQFNDSTQKEIDHHARLSATWWDLNGPLHGLHKLNDLRVPFVSHGLRAQSTVDKNFRNTIDMNLISTAPLLKGKNILEVGCGGGILTEALARLNANVTGVDLGADVIMTAEKHLKKYSPELVERITYKTESIAQHADEYANHYDAVVCSEVLEHIDEKEAFLKDCVRAIKPGGSIFITTLNKTVLQWFIGIILGEYVFGVAPKNTHHWSKLIAPQDVQRILAALNCETVSLNGLTYNVFYRRWRWINTTKLCYALHAVKAA</sequence>
<evidence type="ECO:0000313" key="7">
    <source>
        <dbReference type="Proteomes" id="UP001652620"/>
    </source>
</evidence>
<evidence type="ECO:0000256" key="3">
    <source>
        <dbReference type="ARBA" id="ARBA00022688"/>
    </source>
</evidence>
<dbReference type="InterPro" id="IPR029063">
    <property type="entry name" value="SAM-dependent_MTases_sf"/>
</dbReference>
<comment type="pathway">
    <text evidence="5">Cofactor biosynthesis; ubiquinone biosynthesis.</text>
</comment>
<comment type="catalytic activity">
    <reaction evidence="5">
        <text>a 3-demethylubiquinol + S-adenosyl-L-methionine = a ubiquinol + S-adenosyl-L-homocysteine + H(+)</text>
        <dbReference type="Rhea" id="RHEA:44380"/>
        <dbReference type="Rhea" id="RHEA-COMP:9566"/>
        <dbReference type="Rhea" id="RHEA-COMP:10914"/>
        <dbReference type="ChEBI" id="CHEBI:15378"/>
        <dbReference type="ChEBI" id="CHEBI:17976"/>
        <dbReference type="ChEBI" id="CHEBI:57856"/>
        <dbReference type="ChEBI" id="CHEBI:59789"/>
        <dbReference type="ChEBI" id="CHEBI:84422"/>
        <dbReference type="EC" id="2.1.1.64"/>
    </reaction>
</comment>
<dbReference type="PANTHER" id="PTHR43464:SF19">
    <property type="entry name" value="UBIQUINONE BIOSYNTHESIS O-METHYLTRANSFERASE, MITOCHONDRIAL"/>
    <property type="match status" value="1"/>
</dbReference>
<proteinExistence type="inferred from homology"/>
<evidence type="ECO:0000256" key="4">
    <source>
        <dbReference type="ARBA" id="ARBA00022691"/>
    </source>
</evidence>
<dbReference type="KEGG" id="bdr:105231163"/>
<dbReference type="Proteomes" id="UP001652620">
    <property type="component" value="Chromosome 1"/>
</dbReference>
<gene>
    <name evidence="8" type="primary">LOC105231163</name>
    <name evidence="5" type="synonym">coq3</name>
</gene>
<dbReference type="CDD" id="cd02440">
    <property type="entry name" value="AdoMet_MTases"/>
    <property type="match status" value="1"/>
</dbReference>
<keyword evidence="5" id="KW-0460">Magnesium</keyword>
<feature type="binding site" evidence="5">
    <location>
        <position position="92"/>
    </location>
    <ligand>
        <name>S-adenosyl-L-methionine</name>
        <dbReference type="ChEBI" id="CHEBI:59789"/>
    </ligand>
</feature>
<dbReference type="EC" id="2.1.1.114" evidence="5"/>
<dbReference type="GO" id="GO:0061542">
    <property type="term" value="F:3-demethylubiquinol 3-O-methyltransferase activity"/>
    <property type="evidence" value="ECO:0007669"/>
    <property type="project" value="UniProtKB-UniRule"/>
</dbReference>
<organism evidence="7 8">
    <name type="scientific">Bactrocera dorsalis</name>
    <name type="common">Oriental fruit fly</name>
    <name type="synonym">Dacus dorsalis</name>
    <dbReference type="NCBI Taxonomy" id="27457"/>
    <lineage>
        <taxon>Eukaryota</taxon>
        <taxon>Metazoa</taxon>
        <taxon>Ecdysozoa</taxon>
        <taxon>Arthropoda</taxon>
        <taxon>Hexapoda</taxon>
        <taxon>Insecta</taxon>
        <taxon>Pterygota</taxon>
        <taxon>Neoptera</taxon>
        <taxon>Endopterygota</taxon>
        <taxon>Diptera</taxon>
        <taxon>Brachycera</taxon>
        <taxon>Muscomorpha</taxon>
        <taxon>Tephritoidea</taxon>
        <taxon>Tephritidae</taxon>
        <taxon>Bactrocera</taxon>
        <taxon>Bactrocera</taxon>
    </lineage>
</organism>
<dbReference type="GO" id="GO:0032259">
    <property type="term" value="P:methylation"/>
    <property type="evidence" value="ECO:0007669"/>
    <property type="project" value="UniProtKB-KW"/>
</dbReference>
<dbReference type="HAMAP" id="MF_00472">
    <property type="entry name" value="UbiG"/>
    <property type="match status" value="1"/>
</dbReference>
<dbReference type="PANTHER" id="PTHR43464">
    <property type="entry name" value="METHYLTRANSFERASE"/>
    <property type="match status" value="1"/>
</dbReference>
<dbReference type="NCBIfam" id="TIGR01983">
    <property type="entry name" value="UbiG"/>
    <property type="match status" value="1"/>
</dbReference>
<keyword evidence="3 5" id="KW-0831">Ubiquinone biosynthesis</keyword>
<dbReference type="SUPFAM" id="SSF53335">
    <property type="entry name" value="S-adenosyl-L-methionine-dependent methyltransferases"/>
    <property type="match status" value="1"/>
</dbReference>
<dbReference type="Gene3D" id="3.40.50.150">
    <property type="entry name" value="Vaccinia Virus protein VP39"/>
    <property type="match status" value="1"/>
</dbReference>
<comment type="function">
    <text evidence="5">O-methyltransferase required for two non-consecutive steps during ubiquinone biosynthesis. Catalyzes the 2 O-methylation of 3,4-dihydroxy-5-(all-trans-polyprenyl)benzoic acid into 4-hydroxy-3-methoxy-5-(all-trans-polyprenyl)benzoic acid. Also catalyzes the last step of ubiquinone biosynthesis by mediating methylation of 3-demethylubiquinone into ubiquinone. Also able to mediate the methylation of 3-demethylubiquinol into ubiquinol.</text>
</comment>
<evidence type="ECO:0000313" key="8">
    <source>
        <dbReference type="RefSeq" id="XP_011210608.2"/>
    </source>
</evidence>
<keyword evidence="5" id="KW-0479">Metal-binding</keyword>
<dbReference type="InterPro" id="IPR013217">
    <property type="entry name" value="Methyltransf_12"/>
</dbReference>